<reference evidence="2 3" key="1">
    <citation type="journal article" date="2010" name="Nature">
        <title>The Ectocarpus genome and the independent evolution of multicellularity in brown algae.</title>
        <authorList>
            <person name="Cock J.M."/>
            <person name="Sterck L."/>
            <person name="Rouze P."/>
            <person name="Scornet D."/>
            <person name="Allen A.E."/>
            <person name="Amoutzias G."/>
            <person name="Anthouard V."/>
            <person name="Artiguenave F."/>
            <person name="Aury J.M."/>
            <person name="Badger J.H."/>
            <person name="Beszteri B."/>
            <person name="Billiau K."/>
            <person name="Bonnet E."/>
            <person name="Bothwell J.H."/>
            <person name="Bowler C."/>
            <person name="Boyen C."/>
            <person name="Brownlee C."/>
            <person name="Carrano C.J."/>
            <person name="Charrier B."/>
            <person name="Cho G.Y."/>
            <person name="Coelho S.M."/>
            <person name="Collen J."/>
            <person name="Corre E."/>
            <person name="Da Silva C."/>
            <person name="Delage L."/>
            <person name="Delaroque N."/>
            <person name="Dittami S.M."/>
            <person name="Doulbeau S."/>
            <person name="Elias M."/>
            <person name="Farnham G."/>
            <person name="Gachon C.M."/>
            <person name="Gschloessl B."/>
            <person name="Heesch S."/>
            <person name="Jabbari K."/>
            <person name="Jubin C."/>
            <person name="Kawai H."/>
            <person name="Kimura K."/>
            <person name="Kloareg B."/>
            <person name="Kupper F.C."/>
            <person name="Lang D."/>
            <person name="Le Bail A."/>
            <person name="Leblanc C."/>
            <person name="Lerouge P."/>
            <person name="Lohr M."/>
            <person name="Lopez P.J."/>
            <person name="Martens C."/>
            <person name="Maumus F."/>
            <person name="Michel G."/>
            <person name="Miranda-Saavedra D."/>
            <person name="Morales J."/>
            <person name="Moreau H."/>
            <person name="Motomura T."/>
            <person name="Nagasato C."/>
            <person name="Napoli C.A."/>
            <person name="Nelson D.R."/>
            <person name="Nyvall-Collen P."/>
            <person name="Peters A.F."/>
            <person name="Pommier C."/>
            <person name="Potin P."/>
            <person name="Poulain J."/>
            <person name="Quesneville H."/>
            <person name="Read B."/>
            <person name="Rensing S.A."/>
            <person name="Ritter A."/>
            <person name="Rousvoal S."/>
            <person name="Samanta M."/>
            <person name="Samson G."/>
            <person name="Schroeder D.C."/>
            <person name="Segurens B."/>
            <person name="Strittmatter M."/>
            <person name="Tonon T."/>
            <person name="Tregear J.W."/>
            <person name="Valentin K."/>
            <person name="von Dassow P."/>
            <person name="Yamagishi T."/>
            <person name="Van de Peer Y."/>
            <person name="Wincker P."/>
        </authorList>
    </citation>
    <scope>NUCLEOTIDE SEQUENCE [LARGE SCALE GENOMIC DNA]</scope>
    <source>
        <strain evidence="3">Ec32 / CCAP1310/4</strain>
    </source>
</reference>
<feature type="region of interest" description="Disordered" evidence="1">
    <location>
        <begin position="90"/>
        <end position="109"/>
    </location>
</feature>
<accession>D8LF52</accession>
<keyword evidence="3" id="KW-1185">Reference proteome</keyword>
<dbReference type="OrthoDB" id="10300034at2759"/>
<proteinExistence type="predicted"/>
<gene>
    <name evidence="2" type="ORF">Esi_0141_0035</name>
</gene>
<evidence type="ECO:0000313" key="2">
    <source>
        <dbReference type="EMBL" id="CBN78650.1"/>
    </source>
</evidence>
<evidence type="ECO:0000256" key="1">
    <source>
        <dbReference type="SAM" id="MobiDB-lite"/>
    </source>
</evidence>
<feature type="region of interest" description="Disordered" evidence="1">
    <location>
        <begin position="114"/>
        <end position="158"/>
    </location>
</feature>
<organism evidence="2 3">
    <name type="scientific">Ectocarpus siliculosus</name>
    <name type="common">Brown alga</name>
    <name type="synonym">Conferva siliculosa</name>
    <dbReference type="NCBI Taxonomy" id="2880"/>
    <lineage>
        <taxon>Eukaryota</taxon>
        <taxon>Sar</taxon>
        <taxon>Stramenopiles</taxon>
        <taxon>Ochrophyta</taxon>
        <taxon>PX clade</taxon>
        <taxon>Phaeophyceae</taxon>
        <taxon>Ectocarpales</taxon>
        <taxon>Ectocarpaceae</taxon>
        <taxon>Ectocarpus</taxon>
    </lineage>
</organism>
<name>D8LF52_ECTSI</name>
<dbReference type="Proteomes" id="UP000002630">
    <property type="component" value="Linkage Group LG16"/>
</dbReference>
<sequence length="158" mass="16950">MQLCVGRSMAMLAMALRNASGFVGPVRFTAARSAGGVLRMSSGPTAASRPSVPVLDAQAAELKAERLWGMADAQKPGLSVPSERLDVGEVQAAAESTPRQDSVSIPGMGVFGKRERDDFIEGEGETSALRRYQYSDQLLTDDDSGEESREDDGNEYYI</sequence>
<protein>
    <submittedName>
        <fullName evidence="2">Uncharacterized protein</fullName>
    </submittedName>
</protein>
<dbReference type="InParanoid" id="D8LF52"/>
<feature type="compositionally biased region" description="Acidic residues" evidence="1">
    <location>
        <begin position="139"/>
        <end position="158"/>
    </location>
</feature>
<dbReference type="AlphaFoldDB" id="D8LF52"/>
<evidence type="ECO:0000313" key="3">
    <source>
        <dbReference type="Proteomes" id="UP000002630"/>
    </source>
</evidence>
<dbReference type="EMBL" id="FN649741">
    <property type="protein sequence ID" value="CBN78650.1"/>
    <property type="molecule type" value="Genomic_DNA"/>
</dbReference>
<dbReference type="EMBL" id="FN648007">
    <property type="protein sequence ID" value="CBN78650.1"/>
    <property type="molecule type" value="Genomic_DNA"/>
</dbReference>